<dbReference type="Proteomes" id="UP001732720">
    <property type="component" value="Chromosome 9"/>
</dbReference>
<evidence type="ECO:0000313" key="1">
    <source>
        <dbReference type="Proteomes" id="UP001732720"/>
    </source>
</evidence>
<keyword evidence="1" id="KW-1185">Reference proteome</keyword>
<organism evidence="1 2">
    <name type="scientific">Castor canadensis</name>
    <name type="common">American beaver</name>
    <dbReference type="NCBI Taxonomy" id="51338"/>
    <lineage>
        <taxon>Eukaryota</taxon>
        <taxon>Metazoa</taxon>
        <taxon>Chordata</taxon>
        <taxon>Craniata</taxon>
        <taxon>Vertebrata</taxon>
        <taxon>Euteleostomi</taxon>
        <taxon>Mammalia</taxon>
        <taxon>Eutheria</taxon>
        <taxon>Euarchontoglires</taxon>
        <taxon>Glires</taxon>
        <taxon>Rodentia</taxon>
        <taxon>Castorimorpha</taxon>
        <taxon>Castoridae</taxon>
        <taxon>Castor</taxon>
    </lineage>
</organism>
<evidence type="ECO:0000313" key="2">
    <source>
        <dbReference type="RefSeq" id="XP_073898518.1"/>
    </source>
</evidence>
<protein>
    <submittedName>
        <fullName evidence="2">NEDD4-binding protein 2 isoform X1</fullName>
    </submittedName>
</protein>
<gene>
    <name evidence="2" type="primary">N4bp2</name>
</gene>
<proteinExistence type="predicted"/>
<accession>A0AC58K0Q9</accession>
<name>A0AC58K0Q9_CASCN</name>
<sequence length="1760" mass="195990">MPRKRKNLGGNPFRKSADSKEVVVSSVASREDPTTTLPAMCETKIDQEELFTSISEMFSDLDPDVVYLMLSECDFKVENAMDCLLELSATDAKVEESSSQNFVASENQLSAAGSGVMEKCPPEEESEDLKMDSFLDMQLTEDLDSLIQNAFEKLNSSPDDHMYSSLPLQDVNSFHDSSMFTGSVAPVISARSTDSSSENLENSASPVSSNQLTPHSGFNESKSFAKGNTLALEASYPEDSLPSCSLNPATESLVNRSNFTQRQTALLEPECADAPHSRPPGDLAARELHAPSNLSQNPGGDQKSASVSDGFNFKPQKYPELPPKGKDVSYCPVLTPLPLLLPPPPPPPMWNPMIPAFDLFQGNHGFVAPVVTSAAHWRPVNYTFPPSVVSHASPTKVWRNKEGTSAYQVQETPVSQVARKKTTSYVGLVLVLLRGLPGSGKSFLARTLQEDNPSGVILSTDDYFYINGQYQFDVKYLGEAHEWNQNRAKEAFEKKVSPIIIDNTNLQAWEMKPYVALSQKHKYKVHFREPDTWWKFKPKELARRNIHGISKEKIARMLEHYQRFVSVPIIMSSSVPEKMERIELCAYSSEDRSSSPRDNEDVTSEKERSVLSPSLRNLELIEEKNLEVAKETVSPENVPYLPQADLDKGRKELSDMSHNTQSAFTQEALHMYFSDSESKVQATDKSAEEEQIEMTSEKERVKTDARCPVERVSPSICCGENNQDFDLANTVTLQNEKSSPGESLEERTAVKKKTFGKQKSKSPLEKFPRHEPSNFVGDWPVDKTIGQRTKRNRKTEKASSVQSDKKYNRHQSRKALDTSIPMNTECIQQQGSPPESSENGGKSQCDHPAEFLGSCQYDAYKNTEKNSLSIVGDWPSPASLAQREQRSRMPKAGLNEPNLEFGTNDNRNEISLYTAHEACWGMSPEDLKTLGSSTPGSSELLPSEVTQENQPCPSKKIIGQHAWPPTSTSRAAGIPRAVGPQAFADFPGRTPQGVPGIEGGICTQTEPQDFALLWKIEKNKISISDSIRVLTGRLDGFKPKAFNINIKSNVQETIPYRVLYDKSTYVEESELTSADESENLNILCKLFGSFSLEALKDLYERCNKDIIWATSLLLDSETKLCEDTEFESSPKSSDESQVGPFSLGLNLKEVISHRGPLEDSDSLVPELSPGTGISNTNAQPPCDAESGNSDQAEIRAKNPENPGLITSVFPNAAVDLKSNKEILPNSRAELSGLHTVKPVLSAIPKSTASKNVKEMENNLITTGTRDCMHSSLNLSDTVNSITRTSNLQLNEDVYVTDSLEMKKNENLPKDYVKFANTEELMNEDEQEMEKILVSGSSLTAGASEEEKAEIPSSMPVTAKSLTIDCLELALPPELAFQLNELFGPVGIDSGSLTVEDCVVHIDLNLAKVIHEKWKDSVMERQRQEEVSRGKCTQDPSLVGHTAFDNPEQKSSQRTGKKLLKTSAAPEMLPFLDHWNTPTKKVSLREIMSEEIALQEKFDLKRETLMFEKDCATKLKEKQLFKIFPAINQNFLVDIFKDHNYSLEHTVQFLNCVLEGDPVKTVVAQEFVHQNESAASHTAPRSKEKKAKKSKETEDSPSEPSFQDFEFPEYDDYRAEAFLHQQKRMECYSKAKEAYRMGKKNVATFYAQQGSLHEQKMKEANHLAAVEIFEKVNASLLPQNVLDLHGLHVDEAIEHLMTVLQQKTEEFKQNGGKPYLSVITGRGNHSQGGVARIKPAVMKYLTSHSFRFSEIKPGCLKVMLK</sequence>
<reference evidence="2" key="1">
    <citation type="submission" date="2025-08" db="UniProtKB">
        <authorList>
            <consortium name="RefSeq"/>
        </authorList>
    </citation>
    <scope>IDENTIFICATION</scope>
</reference>
<dbReference type="RefSeq" id="XP_073898518.1">
    <property type="nucleotide sequence ID" value="XM_074042417.1"/>
</dbReference>